<keyword evidence="3" id="KW-1185">Reference proteome</keyword>
<dbReference type="AlphaFoldDB" id="A0A8J7MDM9"/>
<organism evidence="2 3">
    <name type="scientific">Persicirhabdus sediminis</name>
    <dbReference type="NCBI Taxonomy" id="454144"/>
    <lineage>
        <taxon>Bacteria</taxon>
        <taxon>Pseudomonadati</taxon>
        <taxon>Verrucomicrobiota</taxon>
        <taxon>Verrucomicrobiia</taxon>
        <taxon>Verrucomicrobiales</taxon>
        <taxon>Verrucomicrobiaceae</taxon>
        <taxon>Persicirhabdus</taxon>
    </lineage>
</organism>
<dbReference type="EMBL" id="JAENIM010000039">
    <property type="protein sequence ID" value="MBK1791082.1"/>
    <property type="molecule type" value="Genomic_DNA"/>
</dbReference>
<dbReference type="RefSeq" id="WP_200311098.1">
    <property type="nucleotide sequence ID" value="NZ_JAENIM010000039.1"/>
</dbReference>
<comment type="caution">
    <text evidence="2">The sequence shown here is derived from an EMBL/GenBank/DDBJ whole genome shotgun (WGS) entry which is preliminary data.</text>
</comment>
<feature type="domain" description="DUF4340" evidence="1">
    <location>
        <begin position="399"/>
        <end position="569"/>
    </location>
</feature>
<dbReference type="Pfam" id="PF14238">
    <property type="entry name" value="DUF4340"/>
    <property type="match status" value="1"/>
</dbReference>
<dbReference type="Proteomes" id="UP000624703">
    <property type="component" value="Unassembled WGS sequence"/>
</dbReference>
<proteinExistence type="predicted"/>
<sequence length="658" mass="74966">MRYIPTILLTIVTITLVTLAVVQTDERFSNRIFGIPPKAEGEILFDIPVRQLAQTIEVRLPDGTTGVFERTERGFIAKTPWNDRVSTKFIDGLFAFTQGATIVDTFERDEEKLPSYGLGEKATFVLFKDADGNDMMSYNLGRKTAWHIYDEENEKNIPTIFLRPTDDRLKNNVYLVTDPVENVGLLFRDQLKGFRDHRPFFFHPGYLDSLRISQNGRDILLTKEQVDGKDIWQISKPLNLRIDDKALTKLFSNLGRLTAFDVRNQDAVTLPEDNARSNVLEIAYQFSPINGETIPETVMRAYLPKETNAQTALATVSDRNAVFTLPLTSTIDPDVVTLSQLQVNVNDLRAKNMCDLKARDLQTIAIQPVDQPAVLLTLDRKSPKQPQWRLLDFQNQLQPINLKTLEELIAAVVVDPVEKFATDAATDLTRYGLDNPFLRLSFINRDQSVVGIEFGRIIEGESPETRRQFYFGRIANTPNIWQVSHESMSKIAPYPWNWRPLDVWFIPQIDVKGIYIERDDKPTVALSYDYFREAWGAEIGETDASAELNHNRANRLLSNLSELKTPRWLGPFHRGAREALMTPFLRVQIVIENEDDDGNPLTPITQILSVARASDSPANRVYYGKITSDADGTLVDDPDYFLIPHKNIQQLTTELFEK</sequence>
<gene>
    <name evidence="2" type="ORF">JIN82_07955</name>
</gene>
<evidence type="ECO:0000313" key="2">
    <source>
        <dbReference type="EMBL" id="MBK1791082.1"/>
    </source>
</evidence>
<evidence type="ECO:0000313" key="3">
    <source>
        <dbReference type="Proteomes" id="UP000624703"/>
    </source>
</evidence>
<accession>A0A8J7MDM9</accession>
<protein>
    <submittedName>
        <fullName evidence="2">DUF4340 domain-containing protein</fullName>
    </submittedName>
</protein>
<evidence type="ECO:0000259" key="1">
    <source>
        <dbReference type="Pfam" id="PF14238"/>
    </source>
</evidence>
<dbReference type="InterPro" id="IPR025641">
    <property type="entry name" value="DUF4340"/>
</dbReference>
<name>A0A8J7MDM9_9BACT</name>
<reference evidence="2" key="1">
    <citation type="submission" date="2021-01" db="EMBL/GenBank/DDBJ databases">
        <title>Modified the classification status of verrucomicrobia.</title>
        <authorList>
            <person name="Feng X."/>
        </authorList>
    </citation>
    <scope>NUCLEOTIDE SEQUENCE</scope>
    <source>
        <strain evidence="2">_KCTC 22039</strain>
    </source>
</reference>